<dbReference type="RefSeq" id="WP_102046985.1">
    <property type="nucleotide sequence ID" value="NZ_CBTJ020000020.1"/>
</dbReference>
<reference evidence="2" key="2">
    <citation type="submission" date="2014-03" db="EMBL/GenBank/DDBJ databases">
        <title>Candidatus Competibacter-lineage genomes retrieved from metagenomes reveal functional metabolic diversity.</title>
        <authorList>
            <person name="McIlroy S.J."/>
            <person name="Albertsen M."/>
            <person name="Andresen E.K."/>
            <person name="Saunders A.M."/>
            <person name="Kristiansen R."/>
            <person name="Stokholm-Bjerregaard M."/>
            <person name="Nielsen K.L."/>
            <person name="Nielsen P.H."/>
        </authorList>
    </citation>
    <scope>NUCLEOTIDE SEQUENCE</scope>
    <source>
        <strain evidence="2">Run_A_D11</strain>
    </source>
</reference>
<evidence type="ECO:0000313" key="3">
    <source>
        <dbReference type="Proteomes" id="UP000035760"/>
    </source>
</evidence>
<dbReference type="STRING" id="1400863.BN873_150302"/>
<protein>
    <submittedName>
        <fullName evidence="2">Uncharacterized protein</fullName>
    </submittedName>
</protein>
<reference evidence="2" key="1">
    <citation type="submission" date="2013-07" db="EMBL/GenBank/DDBJ databases">
        <authorList>
            <person name="McIlroy S."/>
        </authorList>
    </citation>
    <scope>NUCLEOTIDE SEQUENCE [LARGE SCALE GENOMIC DNA]</scope>
    <source>
        <strain evidence="2">Run_A_D11</strain>
    </source>
</reference>
<accession>W6M4H1</accession>
<dbReference type="EMBL" id="CBTJ020000020">
    <property type="protein sequence ID" value="CDI01514.1"/>
    <property type="molecule type" value="Genomic_DNA"/>
</dbReference>
<keyword evidence="3" id="KW-1185">Reference proteome</keyword>
<gene>
    <name evidence="2" type="ORF">BN873_150302</name>
</gene>
<name>W6M4H1_9GAMM</name>
<dbReference type="AlphaFoldDB" id="W6M4H1"/>
<sequence length="136" mass="15144">MANQEQESLSNEPEGVEAALVGRRDFLVGLGKWSKVVIGGVVLGGALFAEQEATAQPLPGRPPLGDGPGPRPPLFGPGPGPGPRPLSPDWDGPGPGPRPDWYNRRRNWYNRPRSWYNRRRGWYNRPRWVNGGWNNR</sequence>
<evidence type="ECO:0000256" key="1">
    <source>
        <dbReference type="SAM" id="MobiDB-lite"/>
    </source>
</evidence>
<comment type="caution">
    <text evidence="2">The sequence shown here is derived from an EMBL/GenBank/DDBJ whole genome shotgun (WGS) entry which is preliminary data.</text>
</comment>
<evidence type="ECO:0000313" key="2">
    <source>
        <dbReference type="EMBL" id="CDI01514.1"/>
    </source>
</evidence>
<feature type="compositionally biased region" description="Pro residues" evidence="1">
    <location>
        <begin position="69"/>
        <end position="86"/>
    </location>
</feature>
<dbReference type="Proteomes" id="UP000035760">
    <property type="component" value="Unassembled WGS sequence"/>
</dbReference>
<feature type="region of interest" description="Disordered" evidence="1">
    <location>
        <begin position="54"/>
        <end position="105"/>
    </location>
</feature>
<proteinExistence type="predicted"/>
<organism evidence="2 3">
    <name type="scientific">Candidatus Competibacter denitrificans Run_A_D11</name>
    <dbReference type="NCBI Taxonomy" id="1400863"/>
    <lineage>
        <taxon>Bacteria</taxon>
        <taxon>Pseudomonadati</taxon>
        <taxon>Pseudomonadota</taxon>
        <taxon>Gammaproteobacteria</taxon>
        <taxon>Candidatus Competibacteraceae</taxon>
        <taxon>Candidatus Competibacter</taxon>
    </lineage>
</organism>